<name>A0A938BN84_UNCEI</name>
<sequence length="380" mass="41286">MAHARLLTVAGEASSDAHAAGLLEALRDRGWRGECVAVGGPALAAAGARLIADQSDLAVVGLSEVCGRLPRILRLLGRVRDEIARRPPDLFLPVDTPEFNLRLLPHAARRGVPVVYFVAPQTWAWRPRRTRILRRHARELLVLFPFEEPWFRERGVAATYVGHPLVDAARAWRAQRPRRGRQTPEESGPAGLLLPGSRSGEVRRHLPVLAAAVELLRRRGLDLRWRVRAAPGLDDDFYAPWTLSAGIELRREPILELAAGSAVTVAASGTASFEAALAGSPLIVVYRVSPLTWLLARRMVRVPHVAMANLALGRGVVPELLQDDCAPARIAGEIEGLLGDPARAERMRAELAGLDARFGPSGALARAAERVQAHLEPRGG</sequence>
<evidence type="ECO:0000313" key="13">
    <source>
        <dbReference type="Proteomes" id="UP000748308"/>
    </source>
</evidence>
<proteinExistence type="predicted"/>
<evidence type="ECO:0000256" key="6">
    <source>
        <dbReference type="ARBA" id="ARBA00022676"/>
    </source>
</evidence>
<dbReference type="EC" id="2.4.1.182" evidence="2 10"/>
<organism evidence="12 13">
    <name type="scientific">Eiseniibacteriota bacterium</name>
    <dbReference type="NCBI Taxonomy" id="2212470"/>
    <lineage>
        <taxon>Bacteria</taxon>
        <taxon>Candidatus Eiseniibacteriota</taxon>
    </lineage>
</organism>
<comment type="caution">
    <text evidence="12">The sequence shown here is derived from an EMBL/GenBank/DDBJ whole genome shotgun (WGS) entry which is preliminary data.</text>
</comment>
<dbReference type="PANTHER" id="PTHR30372">
    <property type="entry name" value="LIPID-A-DISACCHARIDE SYNTHASE"/>
    <property type="match status" value="1"/>
</dbReference>
<evidence type="ECO:0000313" key="12">
    <source>
        <dbReference type="EMBL" id="MBM3316968.1"/>
    </source>
</evidence>
<protein>
    <recommendedName>
        <fullName evidence="3 10">Lipid-A-disaccharide synthase</fullName>
        <ecNumber evidence="2 10">2.4.1.182</ecNumber>
    </recommendedName>
</protein>
<evidence type="ECO:0000256" key="9">
    <source>
        <dbReference type="ARBA" id="ARBA00048975"/>
    </source>
</evidence>
<comment type="function">
    <text evidence="1">Condensation of UDP-2,3-diacylglucosamine and 2,3-diacylglucosamine-1-phosphate to form lipid A disaccharide, a precursor of lipid A, a phosphorylated glycolipid that anchors the lipopolysaccharide to the outer membrane of the cell.</text>
</comment>
<dbReference type="GO" id="GO:0005543">
    <property type="term" value="F:phospholipid binding"/>
    <property type="evidence" value="ECO:0007669"/>
    <property type="project" value="TreeGrafter"/>
</dbReference>
<evidence type="ECO:0000256" key="8">
    <source>
        <dbReference type="ARBA" id="ARBA00023098"/>
    </source>
</evidence>
<dbReference type="NCBIfam" id="TIGR00215">
    <property type="entry name" value="lpxB"/>
    <property type="match status" value="1"/>
</dbReference>
<evidence type="ECO:0000256" key="11">
    <source>
        <dbReference type="SAM" id="MobiDB-lite"/>
    </source>
</evidence>
<keyword evidence="4" id="KW-0444">Lipid biosynthesis</keyword>
<dbReference type="GO" id="GO:0009245">
    <property type="term" value="P:lipid A biosynthetic process"/>
    <property type="evidence" value="ECO:0007669"/>
    <property type="project" value="UniProtKB-UniRule"/>
</dbReference>
<gene>
    <name evidence="12" type="primary">lpxB</name>
    <name evidence="12" type="ORF">FJY75_03855</name>
</gene>
<dbReference type="Proteomes" id="UP000748308">
    <property type="component" value="Unassembled WGS sequence"/>
</dbReference>
<evidence type="ECO:0000256" key="3">
    <source>
        <dbReference type="ARBA" id="ARBA00020902"/>
    </source>
</evidence>
<dbReference type="PANTHER" id="PTHR30372:SF4">
    <property type="entry name" value="LIPID-A-DISACCHARIDE SYNTHASE, MITOCHONDRIAL-RELATED"/>
    <property type="match status" value="1"/>
</dbReference>
<dbReference type="EMBL" id="VGIY01000061">
    <property type="protein sequence ID" value="MBM3316968.1"/>
    <property type="molecule type" value="Genomic_DNA"/>
</dbReference>
<accession>A0A938BN84</accession>
<evidence type="ECO:0000256" key="7">
    <source>
        <dbReference type="ARBA" id="ARBA00022679"/>
    </source>
</evidence>
<dbReference type="InterPro" id="IPR003835">
    <property type="entry name" value="Glyco_trans_19"/>
</dbReference>
<keyword evidence="6 12" id="KW-0328">Glycosyltransferase</keyword>
<keyword evidence="8" id="KW-0443">Lipid metabolism</keyword>
<keyword evidence="5" id="KW-0441">Lipid A biosynthesis</keyword>
<dbReference type="AlphaFoldDB" id="A0A938BN84"/>
<evidence type="ECO:0000256" key="4">
    <source>
        <dbReference type="ARBA" id="ARBA00022516"/>
    </source>
</evidence>
<reference evidence="12" key="1">
    <citation type="submission" date="2019-03" db="EMBL/GenBank/DDBJ databases">
        <title>Lake Tanganyika Metagenome-Assembled Genomes (MAGs).</title>
        <authorList>
            <person name="Tran P."/>
        </authorList>
    </citation>
    <scope>NUCLEOTIDE SEQUENCE</scope>
    <source>
        <strain evidence="12">M_DeepCast_400m_m2_100</strain>
    </source>
</reference>
<feature type="region of interest" description="Disordered" evidence="11">
    <location>
        <begin position="173"/>
        <end position="194"/>
    </location>
</feature>
<evidence type="ECO:0000256" key="10">
    <source>
        <dbReference type="NCBIfam" id="TIGR00215"/>
    </source>
</evidence>
<evidence type="ECO:0000256" key="1">
    <source>
        <dbReference type="ARBA" id="ARBA00002056"/>
    </source>
</evidence>
<dbReference type="Pfam" id="PF02684">
    <property type="entry name" value="LpxB"/>
    <property type="match status" value="1"/>
</dbReference>
<evidence type="ECO:0000256" key="5">
    <source>
        <dbReference type="ARBA" id="ARBA00022556"/>
    </source>
</evidence>
<keyword evidence="7 12" id="KW-0808">Transferase</keyword>
<dbReference type="GO" id="GO:0008915">
    <property type="term" value="F:lipid-A-disaccharide synthase activity"/>
    <property type="evidence" value="ECO:0007669"/>
    <property type="project" value="UniProtKB-UniRule"/>
</dbReference>
<comment type="catalytic activity">
    <reaction evidence="9">
        <text>a lipid X + a UDP-2-N,3-O-bis[(3R)-3-hydroxyacyl]-alpha-D-glucosamine = a lipid A disaccharide + UDP + H(+)</text>
        <dbReference type="Rhea" id="RHEA:67828"/>
        <dbReference type="ChEBI" id="CHEBI:15378"/>
        <dbReference type="ChEBI" id="CHEBI:58223"/>
        <dbReference type="ChEBI" id="CHEBI:137748"/>
        <dbReference type="ChEBI" id="CHEBI:176338"/>
        <dbReference type="ChEBI" id="CHEBI:176343"/>
        <dbReference type="EC" id="2.4.1.182"/>
    </reaction>
</comment>
<dbReference type="GO" id="GO:0016020">
    <property type="term" value="C:membrane"/>
    <property type="evidence" value="ECO:0007669"/>
    <property type="project" value="GOC"/>
</dbReference>
<dbReference type="SUPFAM" id="SSF53756">
    <property type="entry name" value="UDP-Glycosyltransferase/glycogen phosphorylase"/>
    <property type="match status" value="1"/>
</dbReference>
<evidence type="ECO:0000256" key="2">
    <source>
        <dbReference type="ARBA" id="ARBA00012687"/>
    </source>
</evidence>